<dbReference type="OrthoDB" id="1645744at2"/>
<keyword evidence="2" id="KW-1185">Reference proteome</keyword>
<dbReference type="AlphaFoldDB" id="A0A544T1Y7"/>
<accession>A0A544T1Y7</accession>
<evidence type="ECO:0000313" key="1">
    <source>
        <dbReference type="EMBL" id="TQR11462.1"/>
    </source>
</evidence>
<sequence length="194" mass="22897">MEKTIYIVLTNTGTLFSKAIGMYTRKDMNHASIAFDEELNEMYSFGRKNKHNPFNAGFIREEPTEGLFTQATCAIYKCNVTYKEYNQMRNKIRLMEQDKELYKYNLIGLFGVAMNIKIEREYAFFCSQFVATMMNECRSTQLQVAPYLVQPHHFEQHSSLNLLYKGKLQTYVYNKRGVEERVQKNSWIRLAFPI</sequence>
<dbReference type="EMBL" id="VDGH01000009">
    <property type="protein sequence ID" value="TQR11462.1"/>
    <property type="molecule type" value="Genomic_DNA"/>
</dbReference>
<gene>
    <name evidence="1" type="ORF">FG382_16115</name>
</gene>
<organism evidence="1 2">
    <name type="scientific">Psychrobacillus lasiicapitis</name>
    <dbReference type="NCBI Taxonomy" id="1636719"/>
    <lineage>
        <taxon>Bacteria</taxon>
        <taxon>Bacillati</taxon>
        <taxon>Bacillota</taxon>
        <taxon>Bacilli</taxon>
        <taxon>Bacillales</taxon>
        <taxon>Bacillaceae</taxon>
        <taxon>Psychrobacillus</taxon>
    </lineage>
</organism>
<protein>
    <submittedName>
        <fullName evidence="1">Uncharacterized protein</fullName>
    </submittedName>
</protein>
<comment type="caution">
    <text evidence="1">The sequence shown here is derived from an EMBL/GenBank/DDBJ whole genome shotgun (WGS) entry which is preliminary data.</text>
</comment>
<evidence type="ECO:0000313" key="2">
    <source>
        <dbReference type="Proteomes" id="UP000317316"/>
    </source>
</evidence>
<dbReference type="RefSeq" id="WP_142539906.1">
    <property type="nucleotide sequence ID" value="NZ_BMIE01000007.1"/>
</dbReference>
<name>A0A544T1Y7_9BACI</name>
<dbReference type="Gene3D" id="3.90.1720.10">
    <property type="entry name" value="endopeptidase domain like (from Nostoc punctiforme)"/>
    <property type="match status" value="1"/>
</dbReference>
<dbReference type="Proteomes" id="UP000317316">
    <property type="component" value="Unassembled WGS sequence"/>
</dbReference>
<proteinExistence type="predicted"/>
<reference evidence="1 2" key="1">
    <citation type="submission" date="2019-05" db="EMBL/GenBank/DDBJ databases">
        <title>Psychrobacillus vulpis sp. nov., a new species isolated from feces of a red fox that inhabits in The Tablas de Daimiel Natural Park, Albacete, Spain.</title>
        <authorList>
            <person name="Rodriguez M."/>
            <person name="Reina J.C."/>
            <person name="Bejar V."/>
            <person name="Llamas I."/>
        </authorList>
    </citation>
    <scope>NUCLEOTIDE SEQUENCE [LARGE SCALE GENOMIC DNA]</scope>
    <source>
        <strain evidence="1 2">NEAU-3TGS17</strain>
    </source>
</reference>